<evidence type="ECO:0000313" key="3">
    <source>
        <dbReference type="Proteomes" id="UP000199446"/>
    </source>
</evidence>
<gene>
    <name evidence="2" type="ORF">SAMN04488243_10925</name>
</gene>
<dbReference type="SUPFAM" id="SSF49899">
    <property type="entry name" value="Concanavalin A-like lectins/glucanases"/>
    <property type="match status" value="1"/>
</dbReference>
<proteinExistence type="predicted"/>
<dbReference type="Proteomes" id="UP000199446">
    <property type="component" value="Unassembled WGS sequence"/>
</dbReference>
<dbReference type="EMBL" id="FNBC01000009">
    <property type="protein sequence ID" value="SDE75514.1"/>
    <property type="molecule type" value="Genomic_DNA"/>
</dbReference>
<dbReference type="PROSITE" id="PS51257">
    <property type="entry name" value="PROKAR_LIPOPROTEIN"/>
    <property type="match status" value="1"/>
</dbReference>
<protein>
    <submittedName>
        <fullName evidence="2">Concanavalin A-like lectin/glucanases superfamily protein</fullName>
    </submittedName>
</protein>
<evidence type="ECO:0000313" key="2">
    <source>
        <dbReference type="EMBL" id="SDE75514.1"/>
    </source>
</evidence>
<name>A0A1G7FHV9_9DEIN</name>
<dbReference type="AlphaFoldDB" id="A0A1G7FHV9"/>
<dbReference type="STRING" id="482827.SAMN04488243_10925"/>
<keyword evidence="2" id="KW-0430">Lectin</keyword>
<dbReference type="GO" id="GO:0030246">
    <property type="term" value="F:carbohydrate binding"/>
    <property type="evidence" value="ECO:0007669"/>
    <property type="project" value="UniProtKB-KW"/>
</dbReference>
<dbReference type="OrthoDB" id="31170at2"/>
<reference evidence="3" key="1">
    <citation type="submission" date="2016-10" db="EMBL/GenBank/DDBJ databases">
        <authorList>
            <person name="Varghese N."/>
            <person name="Submissions S."/>
        </authorList>
    </citation>
    <scope>NUCLEOTIDE SEQUENCE [LARGE SCALE GENOMIC DNA]</scope>
    <source>
        <strain evidence="3">CGMCC 1.6992</strain>
    </source>
</reference>
<dbReference type="Gene3D" id="2.60.120.200">
    <property type="match status" value="1"/>
</dbReference>
<evidence type="ECO:0000256" key="1">
    <source>
        <dbReference type="SAM" id="SignalP"/>
    </source>
</evidence>
<feature type="signal peptide" evidence="1">
    <location>
        <begin position="1"/>
        <end position="25"/>
    </location>
</feature>
<accession>A0A1G7FHV9</accession>
<sequence>MVRYTLWLIPALALFLASCSGPNLVCTTPTCPVAHWPLNEAPGATQVQDVVASPVFNTGTPKPGPVAAWPGFSGPSTVNGQSGGAFYFPGNGATWVEVPSTPDLNLSYGSLYLEAYVAPVQCGAGAYYPVLDKWDQVGANGYTLYLEGVGPGQVRAALRLGGGTFASTQTFPANFQPPSTGTWTKVAVKVDGTSGAFYINGNLAGTFTAPSGSTSNALSLWIGALHTAPTGLYHCEIALDELKVGKVNPNFSTQ</sequence>
<keyword evidence="1" id="KW-0732">Signal</keyword>
<keyword evidence="3" id="KW-1185">Reference proteome</keyword>
<feature type="chain" id="PRO_5011517636" evidence="1">
    <location>
        <begin position="26"/>
        <end position="254"/>
    </location>
</feature>
<dbReference type="RefSeq" id="WP_093006381.1">
    <property type="nucleotide sequence ID" value="NZ_FNBC01000009.1"/>
</dbReference>
<organism evidence="2 3">
    <name type="scientific">Thermus arciformis</name>
    <dbReference type="NCBI Taxonomy" id="482827"/>
    <lineage>
        <taxon>Bacteria</taxon>
        <taxon>Thermotogati</taxon>
        <taxon>Deinococcota</taxon>
        <taxon>Deinococci</taxon>
        <taxon>Thermales</taxon>
        <taxon>Thermaceae</taxon>
        <taxon>Thermus</taxon>
    </lineage>
</organism>
<dbReference type="InterPro" id="IPR013320">
    <property type="entry name" value="ConA-like_dom_sf"/>
</dbReference>
<dbReference type="Pfam" id="PF13385">
    <property type="entry name" value="Laminin_G_3"/>
    <property type="match status" value="1"/>
</dbReference>